<evidence type="ECO:0000256" key="8">
    <source>
        <dbReference type="ARBA" id="ARBA00022917"/>
    </source>
</evidence>
<dbReference type="InterPro" id="IPR014729">
    <property type="entry name" value="Rossmann-like_a/b/a_fold"/>
</dbReference>
<dbReference type="Gene3D" id="1.10.10.350">
    <property type="match status" value="1"/>
</dbReference>
<evidence type="ECO:0000259" key="10">
    <source>
        <dbReference type="Pfam" id="PF00749"/>
    </source>
</evidence>
<keyword evidence="5" id="KW-0436">Ligase</keyword>
<dbReference type="Pfam" id="PF19269">
    <property type="entry name" value="Anticodon_2"/>
    <property type="match status" value="1"/>
</dbReference>
<dbReference type="InterPro" id="IPR004527">
    <property type="entry name" value="Glu-tRNA-ligase_bac/mito"/>
</dbReference>
<evidence type="ECO:0000256" key="6">
    <source>
        <dbReference type="ARBA" id="ARBA00022741"/>
    </source>
</evidence>
<dbReference type="SUPFAM" id="SSF52374">
    <property type="entry name" value="Nucleotidylyl transferase"/>
    <property type="match status" value="1"/>
</dbReference>
<evidence type="ECO:0000256" key="1">
    <source>
        <dbReference type="ARBA" id="ARBA00004496"/>
    </source>
</evidence>
<dbReference type="InterPro" id="IPR049940">
    <property type="entry name" value="GluQ/Sye"/>
</dbReference>
<dbReference type="GO" id="GO:0006424">
    <property type="term" value="P:glutamyl-tRNA aminoacylation"/>
    <property type="evidence" value="ECO:0007669"/>
    <property type="project" value="InterPro"/>
</dbReference>
<dbReference type="InterPro" id="IPR020751">
    <property type="entry name" value="aa-tRNA-synth_I_codon-bd_sub2"/>
</dbReference>
<dbReference type="GO" id="GO:0005829">
    <property type="term" value="C:cytosol"/>
    <property type="evidence" value="ECO:0007669"/>
    <property type="project" value="TreeGrafter"/>
</dbReference>
<dbReference type="InterPro" id="IPR008925">
    <property type="entry name" value="aa_tRNA-synth_I_cd-bd_sf"/>
</dbReference>
<dbReference type="InterPro" id="IPR020058">
    <property type="entry name" value="Glu/Gln-tRNA-synth_Ib_cat-dom"/>
</dbReference>
<sequence length="445" mass="51127">MHLGGARTALFAWLFSKSLGGDCLLRLEDTDSERSEQKYTDSIINSFKWMGIEFDQEPVYQSRNKDNHLEKAQELVNKGKAYYCDCSPERLKKIREEQQKKREKPKYDGKCRELGLEKGPNTVIRFKNPESGSVTFKDLVRGQMEVANKELDDLILVRSDGSPTYNLCVVVDDLDMNISHVVRGDDHINNTFRQINIFKALEESVPIYGHVPMILGEDGKRMSKRHGAVNVLDYKDLGVLPEAFLNYIVRLGWSYGDQEMFGLKELIQIFKDGKLNNSPASFSYEKLLWFNREYFLKMENKTLLELLVPTSNQFEQDDYSTKVINLIKERCSLLSEFENEGSYFYDDPIAIDSKDASKVFTEQAIVILKFLVEGFKELTKWQVEDIKNLFNEVMEKNEVGMASIGKPLRLAITGRMNSASVDETSLVLGKDKVIERVEEVIKSYS</sequence>
<dbReference type="InterPro" id="IPR000924">
    <property type="entry name" value="Glu/Gln-tRNA-synth"/>
</dbReference>
<proteinExistence type="inferred from homology"/>
<evidence type="ECO:0000259" key="11">
    <source>
        <dbReference type="Pfam" id="PF19269"/>
    </source>
</evidence>
<protein>
    <submittedName>
        <fullName evidence="12">Uncharacterized protein</fullName>
    </submittedName>
</protein>
<dbReference type="HAMAP" id="MF_00022">
    <property type="entry name" value="Glu_tRNA_synth_type1"/>
    <property type="match status" value="1"/>
</dbReference>
<name>A0A381QA91_9ZZZZ</name>
<keyword evidence="8" id="KW-0648">Protein biosynthesis</keyword>
<dbReference type="InterPro" id="IPR045462">
    <property type="entry name" value="aa-tRNA-synth_I_cd-bd"/>
</dbReference>
<evidence type="ECO:0000256" key="5">
    <source>
        <dbReference type="ARBA" id="ARBA00022598"/>
    </source>
</evidence>
<keyword evidence="6" id="KW-0547">Nucleotide-binding</keyword>
<dbReference type="PANTHER" id="PTHR43311">
    <property type="entry name" value="GLUTAMATE--TRNA LIGASE"/>
    <property type="match status" value="1"/>
</dbReference>
<keyword evidence="4" id="KW-0963">Cytoplasm</keyword>
<dbReference type="GO" id="GO:0000049">
    <property type="term" value="F:tRNA binding"/>
    <property type="evidence" value="ECO:0007669"/>
    <property type="project" value="InterPro"/>
</dbReference>
<dbReference type="NCBIfam" id="TIGR00464">
    <property type="entry name" value="gltX_bact"/>
    <property type="match status" value="1"/>
</dbReference>
<comment type="subunit">
    <text evidence="3">Monomer.</text>
</comment>
<keyword evidence="9" id="KW-0030">Aminoacyl-tRNA synthetase</keyword>
<evidence type="ECO:0000256" key="7">
    <source>
        <dbReference type="ARBA" id="ARBA00022840"/>
    </source>
</evidence>
<feature type="domain" description="Aminoacyl-tRNA synthetase class I anticodon-binding" evidence="11">
    <location>
        <begin position="303"/>
        <end position="441"/>
    </location>
</feature>
<evidence type="ECO:0000256" key="9">
    <source>
        <dbReference type="ARBA" id="ARBA00023146"/>
    </source>
</evidence>
<dbReference type="SUPFAM" id="SSF48163">
    <property type="entry name" value="An anticodon-binding domain of class I aminoacyl-tRNA synthetases"/>
    <property type="match status" value="1"/>
</dbReference>
<dbReference type="Pfam" id="PF00749">
    <property type="entry name" value="tRNA-synt_1c"/>
    <property type="match status" value="1"/>
</dbReference>
<comment type="similarity">
    <text evidence="2">Belongs to the class-I aminoacyl-tRNA synthetase family. Glutamate--tRNA ligase type 1 subfamily.</text>
</comment>
<organism evidence="12">
    <name type="scientific">marine metagenome</name>
    <dbReference type="NCBI Taxonomy" id="408172"/>
    <lineage>
        <taxon>unclassified sequences</taxon>
        <taxon>metagenomes</taxon>
        <taxon>ecological metagenomes</taxon>
    </lineage>
</organism>
<accession>A0A381QA91</accession>
<dbReference type="FunFam" id="3.40.50.620:FF:000007">
    <property type="entry name" value="Glutamate--tRNA ligase"/>
    <property type="match status" value="1"/>
</dbReference>
<dbReference type="GO" id="GO:0005524">
    <property type="term" value="F:ATP binding"/>
    <property type="evidence" value="ECO:0007669"/>
    <property type="project" value="UniProtKB-KW"/>
</dbReference>
<keyword evidence="7" id="KW-0067">ATP-binding</keyword>
<dbReference type="AlphaFoldDB" id="A0A381QA91"/>
<evidence type="ECO:0000256" key="2">
    <source>
        <dbReference type="ARBA" id="ARBA00007894"/>
    </source>
</evidence>
<dbReference type="PRINTS" id="PR00987">
    <property type="entry name" value="TRNASYNTHGLU"/>
</dbReference>
<dbReference type="PANTHER" id="PTHR43311:SF2">
    <property type="entry name" value="GLUTAMATE--TRNA LIGASE, MITOCHONDRIAL-RELATED"/>
    <property type="match status" value="1"/>
</dbReference>
<evidence type="ECO:0000256" key="4">
    <source>
        <dbReference type="ARBA" id="ARBA00022490"/>
    </source>
</evidence>
<evidence type="ECO:0000313" key="12">
    <source>
        <dbReference type="EMBL" id="SUZ76241.1"/>
    </source>
</evidence>
<comment type="subcellular location">
    <subcellularLocation>
        <location evidence="1">Cytoplasm</location>
    </subcellularLocation>
</comment>
<evidence type="ECO:0000256" key="3">
    <source>
        <dbReference type="ARBA" id="ARBA00011245"/>
    </source>
</evidence>
<reference evidence="12" key="1">
    <citation type="submission" date="2018-05" db="EMBL/GenBank/DDBJ databases">
        <authorList>
            <person name="Lanie J.A."/>
            <person name="Ng W.-L."/>
            <person name="Kazmierczak K.M."/>
            <person name="Andrzejewski T.M."/>
            <person name="Davidsen T.M."/>
            <person name="Wayne K.J."/>
            <person name="Tettelin H."/>
            <person name="Glass J.I."/>
            <person name="Rusch D."/>
            <person name="Podicherti R."/>
            <person name="Tsui H.-C.T."/>
            <person name="Winkler M.E."/>
        </authorList>
    </citation>
    <scope>NUCLEOTIDE SEQUENCE</scope>
</reference>
<feature type="domain" description="Glutamyl/glutaminyl-tRNA synthetase class Ib catalytic" evidence="10">
    <location>
        <begin position="1"/>
        <end position="289"/>
    </location>
</feature>
<dbReference type="Gene3D" id="3.40.50.620">
    <property type="entry name" value="HUPs"/>
    <property type="match status" value="1"/>
</dbReference>
<gene>
    <name evidence="12" type="ORF">METZ01_LOCUS29095</name>
</gene>
<dbReference type="GO" id="GO:0004818">
    <property type="term" value="F:glutamate-tRNA ligase activity"/>
    <property type="evidence" value="ECO:0007669"/>
    <property type="project" value="InterPro"/>
</dbReference>
<dbReference type="EMBL" id="UINC01001271">
    <property type="protein sequence ID" value="SUZ76241.1"/>
    <property type="molecule type" value="Genomic_DNA"/>
</dbReference>